<accession>A0A1M6LDS1</accession>
<gene>
    <name evidence="3" type="ORF">DXA68_22420</name>
    <name evidence="4" type="ORF">SAMN05444350_14712</name>
</gene>
<reference evidence="4" key="2">
    <citation type="submission" date="2016-11" db="EMBL/GenBank/DDBJ databases">
        <authorList>
            <person name="Jaros S."/>
            <person name="Januszkiewicz K."/>
            <person name="Wedrychowicz H."/>
        </authorList>
    </citation>
    <scope>NUCLEOTIDE SEQUENCE [LARGE SCALE GENOMIC DNA]</scope>
    <source>
        <strain evidence="4">DSM 26884</strain>
    </source>
</reference>
<dbReference type="EMBL" id="FQZN01000047">
    <property type="protein sequence ID" value="SHJ69318.1"/>
    <property type="molecule type" value="Genomic_DNA"/>
</dbReference>
<dbReference type="OrthoDB" id="1100079at2"/>
<evidence type="ECO:0000313" key="5">
    <source>
        <dbReference type="Proteomes" id="UP000184192"/>
    </source>
</evidence>
<dbReference type="Proteomes" id="UP000286075">
    <property type="component" value="Unassembled WGS sequence"/>
</dbReference>
<dbReference type="InterPro" id="IPR033985">
    <property type="entry name" value="SusD-like_N"/>
</dbReference>
<name>A0A1M6LDS1_9BACE</name>
<dbReference type="GeneID" id="92714641"/>
<evidence type="ECO:0000256" key="1">
    <source>
        <dbReference type="SAM" id="MobiDB-lite"/>
    </source>
</evidence>
<organism evidence="4 5">
    <name type="scientific">Bacteroides stercorirosoris</name>
    <dbReference type="NCBI Taxonomy" id="871324"/>
    <lineage>
        <taxon>Bacteria</taxon>
        <taxon>Pseudomonadati</taxon>
        <taxon>Bacteroidota</taxon>
        <taxon>Bacteroidia</taxon>
        <taxon>Bacteroidales</taxon>
        <taxon>Bacteroidaceae</taxon>
        <taxon>Bacteroides</taxon>
    </lineage>
</organism>
<dbReference type="Gene3D" id="1.25.40.390">
    <property type="match status" value="1"/>
</dbReference>
<evidence type="ECO:0000259" key="2">
    <source>
        <dbReference type="Pfam" id="PF14322"/>
    </source>
</evidence>
<protein>
    <submittedName>
        <fullName evidence="3">RagB/SusD family nutrient uptake outer membrane protein</fullName>
    </submittedName>
    <submittedName>
        <fullName evidence="4">SusD family protein</fullName>
    </submittedName>
</protein>
<dbReference type="InterPro" id="IPR011990">
    <property type="entry name" value="TPR-like_helical_dom_sf"/>
</dbReference>
<evidence type="ECO:0000313" key="3">
    <source>
        <dbReference type="EMBL" id="RGX74291.1"/>
    </source>
</evidence>
<feature type="compositionally biased region" description="Polar residues" evidence="1">
    <location>
        <begin position="512"/>
        <end position="529"/>
    </location>
</feature>
<proteinExistence type="predicted"/>
<sequence length="542" mass="60749">MKKNIFKLFSAMVVSATVLTGCIEEIFPENSTATSEQIGASASALEAAINGLPSQMVQGYLVYGRQVRESDLAYPSLMLVQSELLGDIVATEYGYDWWWRYSANYGMSDNTYESFLPYFALYKFIKSANDVIAVVDVTDPTISDEMRGYGSMAHAFRALDYYTLMVLFEPVENIYTDCSKILGLTVPIVTEATTNDMAKNNPRATREEMMAFILSDLDKAEIGLTDYTPATKNFPSLAVVYGLKAKVYMWDENYAKAAEYARKAIDASDATPMTSAQWHNPTTGFNTATSSWMWYLHPTASNMGNLANFIGHISNEAGWGYADLSKLQIARSLYDEIADNDFRKYSFLDPDRSFYNYQSVQGKEWLDEQPDYMSLKFRCVNGDYKIYSVGAAGDIPVMRVEEMYFIEAEAVAASQNVAAGVQLLNDFMKRYRQSDYNCVLTDLRAVQLEVLKQMRIEFWGEGIAFPTAKRLKPGVIQNYEGTNYIEDIFKINCEGVKPNWALVIPKDEVDSNTALQGKNNPDPSGSIPTRPTPIGTYAPGNN</sequence>
<keyword evidence="5" id="KW-1185">Reference proteome</keyword>
<feature type="region of interest" description="Disordered" evidence="1">
    <location>
        <begin position="512"/>
        <end position="542"/>
    </location>
</feature>
<evidence type="ECO:0000313" key="6">
    <source>
        <dbReference type="Proteomes" id="UP000286075"/>
    </source>
</evidence>
<evidence type="ECO:0000313" key="4">
    <source>
        <dbReference type="EMBL" id="SHJ69318.1"/>
    </source>
</evidence>
<dbReference type="PROSITE" id="PS51257">
    <property type="entry name" value="PROKAR_LIPOPROTEIN"/>
    <property type="match status" value="1"/>
</dbReference>
<feature type="domain" description="SusD-like N-terminal" evidence="2">
    <location>
        <begin position="86"/>
        <end position="249"/>
    </location>
</feature>
<dbReference type="SUPFAM" id="SSF48452">
    <property type="entry name" value="TPR-like"/>
    <property type="match status" value="1"/>
</dbReference>
<dbReference type="RefSeq" id="WP_025835617.1">
    <property type="nucleotide sequence ID" value="NZ_CABMFG010000064.1"/>
</dbReference>
<reference evidence="3 6" key="3">
    <citation type="submission" date="2018-08" db="EMBL/GenBank/DDBJ databases">
        <title>A genome reference for cultivated species of the human gut microbiota.</title>
        <authorList>
            <person name="Zou Y."/>
            <person name="Xue W."/>
            <person name="Luo G."/>
        </authorList>
    </citation>
    <scope>NUCLEOTIDE SEQUENCE [LARGE SCALE GENOMIC DNA]</scope>
    <source>
        <strain evidence="3 6">OF03-9BH</strain>
    </source>
</reference>
<dbReference type="AlphaFoldDB" id="A0A1M6LDS1"/>
<dbReference type="Proteomes" id="UP000184192">
    <property type="component" value="Unassembled WGS sequence"/>
</dbReference>
<dbReference type="EMBL" id="QSCF01000064">
    <property type="protein sequence ID" value="RGX74291.1"/>
    <property type="molecule type" value="Genomic_DNA"/>
</dbReference>
<dbReference type="eggNOG" id="ENOG5033Q16">
    <property type="taxonomic scope" value="Bacteria"/>
</dbReference>
<reference evidence="5" key="1">
    <citation type="submission" date="2016-11" db="EMBL/GenBank/DDBJ databases">
        <authorList>
            <person name="Varghese N."/>
            <person name="Submissions S."/>
        </authorList>
    </citation>
    <scope>NUCLEOTIDE SEQUENCE [LARGE SCALE GENOMIC DNA]</scope>
    <source>
        <strain evidence="5">DSM 26884</strain>
    </source>
</reference>
<dbReference type="Pfam" id="PF14322">
    <property type="entry name" value="SusD-like_3"/>
    <property type="match status" value="1"/>
</dbReference>